<keyword evidence="5 7" id="KW-0378">Hydrolase</keyword>
<dbReference type="EMBL" id="JAVDPF010000023">
    <property type="protein sequence ID" value="KAL1872820.1"/>
    <property type="molecule type" value="Genomic_DNA"/>
</dbReference>
<evidence type="ECO:0000313" key="9">
    <source>
        <dbReference type="EMBL" id="KAL1872820.1"/>
    </source>
</evidence>
<keyword evidence="6 7" id="KW-0862">Zinc</keyword>
<keyword evidence="10" id="KW-1185">Reference proteome</keyword>
<feature type="domain" description="Amidohydrolase-related" evidence="8">
    <location>
        <begin position="98"/>
        <end position="491"/>
    </location>
</feature>
<dbReference type="InterPro" id="IPR032466">
    <property type="entry name" value="Metal_Hydrolase"/>
</dbReference>
<dbReference type="NCBIfam" id="TIGR02967">
    <property type="entry name" value="guan_deamin"/>
    <property type="match status" value="1"/>
</dbReference>
<keyword evidence="4 7" id="KW-0479">Metal-binding</keyword>
<reference evidence="9 10" key="1">
    <citation type="journal article" date="2024" name="IMA Fungus">
        <title>IMA Genome - F19 : A genome assembly and annotation guide to empower mycologists, including annotated draft genome sequences of Ceratocystis pirilliformis, Diaporthe australafricana, Fusarium ophioides, Paecilomyces lecythidis, and Sporothrix stenoceras.</title>
        <authorList>
            <person name="Aylward J."/>
            <person name="Wilson A.M."/>
            <person name="Visagie C.M."/>
            <person name="Spraker J."/>
            <person name="Barnes I."/>
            <person name="Buitendag C."/>
            <person name="Ceriani C."/>
            <person name="Del Mar Angel L."/>
            <person name="du Plessis D."/>
            <person name="Fuchs T."/>
            <person name="Gasser K."/>
            <person name="Kramer D."/>
            <person name="Li W."/>
            <person name="Munsamy K."/>
            <person name="Piso A."/>
            <person name="Price J.L."/>
            <person name="Sonnekus B."/>
            <person name="Thomas C."/>
            <person name="van der Nest A."/>
            <person name="van Dijk A."/>
            <person name="van Heerden A."/>
            <person name="van Vuuren N."/>
            <person name="Yilmaz N."/>
            <person name="Duong T.A."/>
            <person name="van der Merwe N.A."/>
            <person name="Wingfield M.J."/>
            <person name="Wingfield B.D."/>
        </authorList>
    </citation>
    <scope>NUCLEOTIDE SEQUENCE [LARGE SCALE GENOMIC DNA]</scope>
    <source>
        <strain evidence="9 10">CMW 18167</strain>
    </source>
</reference>
<dbReference type="Pfam" id="PF01979">
    <property type="entry name" value="Amidohydro_1"/>
    <property type="match status" value="1"/>
</dbReference>
<dbReference type="InterPro" id="IPR014311">
    <property type="entry name" value="Guanine_deaminase"/>
</dbReference>
<dbReference type="SUPFAM" id="SSF51556">
    <property type="entry name" value="Metallo-dependent hydrolases"/>
    <property type="match status" value="1"/>
</dbReference>
<comment type="caution">
    <text evidence="9">The sequence shown here is derived from an EMBL/GenBank/DDBJ whole genome shotgun (WGS) entry which is preliminary data.</text>
</comment>
<comment type="cofactor">
    <cofactor evidence="7">
        <name>Zn(2+)</name>
        <dbReference type="ChEBI" id="CHEBI:29105"/>
    </cofactor>
    <text evidence="7">Binds 1 zinc ion per subunit.</text>
</comment>
<dbReference type="PANTHER" id="PTHR11271">
    <property type="entry name" value="GUANINE DEAMINASE"/>
    <property type="match status" value="1"/>
</dbReference>
<dbReference type="Gene3D" id="3.20.20.140">
    <property type="entry name" value="Metal-dependent hydrolases"/>
    <property type="match status" value="1"/>
</dbReference>
<evidence type="ECO:0000256" key="2">
    <source>
        <dbReference type="ARBA" id="ARBA00006745"/>
    </source>
</evidence>
<name>A0ABR3XAW7_9EURO</name>
<protein>
    <recommendedName>
        <fullName evidence="3 7">Guanine deaminase</fullName>
        <shortName evidence="7">Guanase</shortName>
        <ecNumber evidence="3 7">3.5.4.3</ecNumber>
    </recommendedName>
    <alternativeName>
        <fullName evidence="7">Guanine aminohydrolase</fullName>
    </alternativeName>
</protein>
<sequence length="525" mass="57337">MSPVYTIFYGTFIQLPRAPASSEPKHVLDINHGALWVSNKSGRIEGFDWSVTTEGKLCDLLSDKGWVTISGDGEEEAIGEKTVVKVVKANESRNGFFFPGFIDTHIHASQYPNSGVFGSSTLLEWLQKYTFPLEASYGDGSDIAPKTARTAYEKVIARTLANGTTCAAYYATIHVPATNLLADLCLKRGQRAFIGRVCMDNPDYCPDYYRDSSAEESVRATEATISHIQSIDPDGRVVAPIITPRFAPTCSPTSMSDLGKLAASFDPPMRIQTHISENKNEVALVKQLFPNSTSYADVYDQHGLVTPRTILAHAVHLTPEERSLIHSRGAKIAHCPASNSALGSGLCPVRTLLDAGIIVGLGTDVSGGYSSSVLEAVRQAILVSRLVSYSAKEQTGKENLSVEEALYLATRGGAKVVDMADQIGGFEAGMSWDAQLIELSSVNDRSAESVDDAQGSVDIFGWESWEEKIQKWVWNGDDRNVKAVWVNGRLVHQRSQKEAKKSVVHSSVPILSRSWVSFLLRWLGF</sequence>
<proteinExistence type="inferred from homology"/>
<evidence type="ECO:0000256" key="3">
    <source>
        <dbReference type="ARBA" id="ARBA00012781"/>
    </source>
</evidence>
<dbReference type="EC" id="3.5.4.3" evidence="3 7"/>
<dbReference type="PANTHER" id="PTHR11271:SF6">
    <property type="entry name" value="GUANINE DEAMINASE"/>
    <property type="match status" value="1"/>
</dbReference>
<evidence type="ECO:0000256" key="1">
    <source>
        <dbReference type="ARBA" id="ARBA00004984"/>
    </source>
</evidence>
<dbReference type="InterPro" id="IPR006680">
    <property type="entry name" value="Amidohydro-rel"/>
</dbReference>
<dbReference type="Gene3D" id="2.30.40.10">
    <property type="entry name" value="Urease, subunit C, domain 1"/>
    <property type="match status" value="1"/>
</dbReference>
<evidence type="ECO:0000256" key="5">
    <source>
        <dbReference type="ARBA" id="ARBA00022801"/>
    </source>
</evidence>
<comment type="similarity">
    <text evidence="2 7">Belongs to the metallo-dependent hydrolases superfamily. ATZ/TRZ family.</text>
</comment>
<evidence type="ECO:0000256" key="4">
    <source>
        <dbReference type="ARBA" id="ARBA00022723"/>
    </source>
</evidence>
<comment type="pathway">
    <text evidence="1 7">Purine metabolism; guanine degradation; xanthine from guanine: step 1/1.</text>
</comment>
<comment type="catalytic activity">
    <reaction evidence="7">
        <text>guanine + H2O + H(+) = xanthine + NH4(+)</text>
        <dbReference type="Rhea" id="RHEA:14665"/>
        <dbReference type="ChEBI" id="CHEBI:15377"/>
        <dbReference type="ChEBI" id="CHEBI:15378"/>
        <dbReference type="ChEBI" id="CHEBI:16235"/>
        <dbReference type="ChEBI" id="CHEBI:17712"/>
        <dbReference type="ChEBI" id="CHEBI:28938"/>
        <dbReference type="EC" id="3.5.4.3"/>
    </reaction>
</comment>
<evidence type="ECO:0000256" key="6">
    <source>
        <dbReference type="ARBA" id="ARBA00022833"/>
    </source>
</evidence>
<dbReference type="SUPFAM" id="SSF51338">
    <property type="entry name" value="Composite domain of metallo-dependent hydrolases"/>
    <property type="match status" value="1"/>
</dbReference>
<comment type="function">
    <text evidence="7">Catalyzes the hydrolytic deamination of guanine, producing xanthine and ammonia.</text>
</comment>
<accession>A0ABR3XAW7</accession>
<evidence type="ECO:0000256" key="7">
    <source>
        <dbReference type="RuleBase" id="RU366009"/>
    </source>
</evidence>
<dbReference type="InterPro" id="IPR051607">
    <property type="entry name" value="Metallo-dep_hydrolases"/>
</dbReference>
<gene>
    <name evidence="9" type="ORF">Plec18167_006470</name>
</gene>
<organism evidence="9 10">
    <name type="scientific">Paecilomyces lecythidis</name>
    <dbReference type="NCBI Taxonomy" id="3004212"/>
    <lineage>
        <taxon>Eukaryota</taxon>
        <taxon>Fungi</taxon>
        <taxon>Dikarya</taxon>
        <taxon>Ascomycota</taxon>
        <taxon>Pezizomycotina</taxon>
        <taxon>Eurotiomycetes</taxon>
        <taxon>Eurotiomycetidae</taxon>
        <taxon>Eurotiales</taxon>
        <taxon>Thermoascaceae</taxon>
        <taxon>Paecilomyces</taxon>
    </lineage>
</organism>
<dbReference type="InterPro" id="IPR011059">
    <property type="entry name" value="Metal-dep_hydrolase_composite"/>
</dbReference>
<evidence type="ECO:0000313" key="10">
    <source>
        <dbReference type="Proteomes" id="UP001583193"/>
    </source>
</evidence>
<dbReference type="Proteomes" id="UP001583193">
    <property type="component" value="Unassembled WGS sequence"/>
</dbReference>
<evidence type="ECO:0000259" key="8">
    <source>
        <dbReference type="Pfam" id="PF01979"/>
    </source>
</evidence>